<dbReference type="AlphaFoldDB" id="A0A165U1P7"/>
<dbReference type="EMBL" id="LMCB01000122">
    <property type="protein sequence ID" value="KZL09446.1"/>
    <property type="molecule type" value="Genomic_DNA"/>
</dbReference>
<keyword evidence="3" id="KW-0378">Hydrolase</keyword>
<comment type="caution">
    <text evidence="6">The sequence shown here is derived from an EMBL/GenBank/DDBJ whole genome shotgun (WGS) entry which is preliminary data.</text>
</comment>
<organism evidence="6 7">
    <name type="scientific">Pseudovibrio axinellae</name>
    <dbReference type="NCBI Taxonomy" id="989403"/>
    <lineage>
        <taxon>Bacteria</taxon>
        <taxon>Pseudomonadati</taxon>
        <taxon>Pseudomonadota</taxon>
        <taxon>Alphaproteobacteria</taxon>
        <taxon>Hyphomicrobiales</taxon>
        <taxon>Stappiaceae</taxon>
        <taxon>Pseudovibrio</taxon>
    </lineage>
</organism>
<dbReference type="InterPro" id="IPR055438">
    <property type="entry name" value="AstE_AspA_cat"/>
</dbReference>
<dbReference type="SUPFAM" id="SSF53187">
    <property type="entry name" value="Zn-dependent exopeptidases"/>
    <property type="match status" value="1"/>
</dbReference>
<proteinExistence type="predicted"/>
<gene>
    <name evidence="6" type="ORF">PsAD2_04046</name>
</gene>
<keyword evidence="2" id="KW-0479">Metal-binding</keyword>
<feature type="domain" description="Succinylglutamate desuccinylase/Aspartoacylase catalytic" evidence="5">
    <location>
        <begin position="43"/>
        <end position="222"/>
    </location>
</feature>
<keyword evidence="7" id="KW-1185">Reference proteome</keyword>
<dbReference type="STRING" id="989403.SAMN05421798_103329"/>
<dbReference type="PANTHER" id="PTHR37326">
    <property type="entry name" value="BLL3975 PROTEIN"/>
    <property type="match status" value="1"/>
</dbReference>
<dbReference type="GO" id="GO:0016811">
    <property type="term" value="F:hydrolase activity, acting on carbon-nitrogen (but not peptide) bonds, in linear amides"/>
    <property type="evidence" value="ECO:0007669"/>
    <property type="project" value="InterPro"/>
</dbReference>
<evidence type="ECO:0000313" key="7">
    <source>
        <dbReference type="Proteomes" id="UP000076577"/>
    </source>
</evidence>
<reference evidence="6 7" key="1">
    <citation type="journal article" date="2016" name="Front. Microbiol.">
        <title>Comparative Genomic Analysis Reveals a Diverse Repertoire of Genes Involved in Prokaryote-Eukaryote Interactions within the Pseudovibrio Genus.</title>
        <authorList>
            <person name="Romano S."/>
            <person name="Fernandez-Guerra A."/>
            <person name="Reen F.J."/>
            <person name="Glockner F.O."/>
            <person name="Crowley S.P."/>
            <person name="O'Sullivan O."/>
            <person name="Cotter P.D."/>
            <person name="Adams C."/>
            <person name="Dobson A.D."/>
            <person name="O'Gara F."/>
        </authorList>
    </citation>
    <scope>NUCLEOTIDE SEQUENCE [LARGE SCALE GENOMIC DNA]</scope>
    <source>
        <strain evidence="6 7">Ad2</strain>
    </source>
</reference>
<keyword evidence="4" id="KW-0862">Zinc</keyword>
<dbReference type="Proteomes" id="UP000076577">
    <property type="component" value="Unassembled WGS sequence"/>
</dbReference>
<evidence type="ECO:0000256" key="1">
    <source>
        <dbReference type="ARBA" id="ARBA00001947"/>
    </source>
</evidence>
<dbReference type="InterPro" id="IPR043795">
    <property type="entry name" value="N-alpha-Ac-DABA-like"/>
</dbReference>
<evidence type="ECO:0000313" key="6">
    <source>
        <dbReference type="EMBL" id="KZL09446.1"/>
    </source>
</evidence>
<evidence type="ECO:0000256" key="3">
    <source>
        <dbReference type="ARBA" id="ARBA00022801"/>
    </source>
</evidence>
<dbReference type="GO" id="GO:0046872">
    <property type="term" value="F:metal ion binding"/>
    <property type="evidence" value="ECO:0007669"/>
    <property type="project" value="UniProtKB-KW"/>
</dbReference>
<name>A0A165U1P7_9HYPH</name>
<accession>A0A165U1P7</accession>
<sequence length="316" mass="35280">MLKVNLDSLDLNSLPTGQSSGYFYIDTIDEYFLPFFLLRGEKDGPTALVTAGLHPTEYTSIEAAYDLILNQPAVIRGTLAILPLINWKGFWQRSITYNPADNKNFNRVFPGDLKGSESQVIAQYISEKFTRHANVHLDLHSGNMVERLLPFCIFHKDNPKSSELADVFGLPYKLGTNLNGVTTTAATSYDCAGLIAEGGECGHVDRDHVEALSLGVRRVLSFLGMTSSVVEQQHYECPHEVELRSEIAKTDVLWYPKARTGQTLQKNETVGYTKEFFDKEAQPVLSMSNGVLLYMMDSILVKQGEPLYSLGEFPKI</sequence>
<dbReference type="OrthoDB" id="9782876at2"/>
<evidence type="ECO:0000256" key="4">
    <source>
        <dbReference type="ARBA" id="ARBA00022833"/>
    </source>
</evidence>
<dbReference type="PANTHER" id="PTHR37326:SF1">
    <property type="entry name" value="BLL3975 PROTEIN"/>
    <property type="match status" value="1"/>
</dbReference>
<comment type="cofactor">
    <cofactor evidence="1">
        <name>Zn(2+)</name>
        <dbReference type="ChEBI" id="CHEBI:29105"/>
    </cofactor>
</comment>
<evidence type="ECO:0000259" key="5">
    <source>
        <dbReference type="Pfam" id="PF24827"/>
    </source>
</evidence>
<dbReference type="InterPro" id="IPR053138">
    <property type="entry name" value="N-alpha-Ac-DABA_deacetylase"/>
</dbReference>
<dbReference type="Gene3D" id="3.40.630.10">
    <property type="entry name" value="Zn peptidases"/>
    <property type="match status" value="1"/>
</dbReference>
<protein>
    <submittedName>
        <fullName evidence="6">Succinylglutamate desuccinylase / Aspartoacylase family protein</fullName>
    </submittedName>
</protein>
<dbReference type="PATRIC" id="fig|989403.3.peg.4423"/>
<evidence type="ECO:0000256" key="2">
    <source>
        <dbReference type="ARBA" id="ARBA00022723"/>
    </source>
</evidence>
<dbReference type="RefSeq" id="WP_068010040.1">
    <property type="nucleotide sequence ID" value="NZ_FOFM01000003.1"/>
</dbReference>
<dbReference type="Pfam" id="PF24827">
    <property type="entry name" value="AstE_AspA_cat"/>
    <property type="match status" value="1"/>
</dbReference>
<dbReference type="PIRSF" id="PIRSF039012">
    <property type="entry name" value="ASP"/>
    <property type="match status" value="1"/>
</dbReference>
<dbReference type="GO" id="GO:0016788">
    <property type="term" value="F:hydrolase activity, acting on ester bonds"/>
    <property type="evidence" value="ECO:0007669"/>
    <property type="project" value="InterPro"/>
</dbReference>